<evidence type="ECO:0000313" key="3">
    <source>
        <dbReference type="Proteomes" id="UP001501563"/>
    </source>
</evidence>
<dbReference type="Proteomes" id="UP001501563">
    <property type="component" value="Unassembled WGS sequence"/>
</dbReference>
<reference evidence="3" key="1">
    <citation type="journal article" date="2019" name="Int. J. Syst. Evol. Microbiol.">
        <title>The Global Catalogue of Microorganisms (GCM) 10K type strain sequencing project: providing services to taxonomists for standard genome sequencing and annotation.</title>
        <authorList>
            <consortium name="The Broad Institute Genomics Platform"/>
            <consortium name="The Broad Institute Genome Sequencing Center for Infectious Disease"/>
            <person name="Wu L."/>
            <person name="Ma J."/>
        </authorList>
    </citation>
    <scope>NUCLEOTIDE SEQUENCE [LARGE SCALE GENOMIC DNA]</scope>
    <source>
        <strain evidence="3">JCM 16578</strain>
    </source>
</reference>
<feature type="region of interest" description="Disordered" evidence="1">
    <location>
        <begin position="1"/>
        <end position="34"/>
    </location>
</feature>
<keyword evidence="3" id="KW-1185">Reference proteome</keyword>
<evidence type="ECO:0008006" key="4">
    <source>
        <dbReference type="Google" id="ProtNLM"/>
    </source>
</evidence>
<sequence length="638" mass="69506">MSRVRSDAQASPQRPAGPRCHCGTPITHTPGKRPKVYCSEACKKRAKRAIAKIEREAADAAASQKGTRLGKGLTEFSQSGDAQDVLAGQTSDAAGERERVSLSQQTRADKAAAAAIRRWQGRKVLNRTSRIAACKGCGRNVLDPDTGVIVGRSSRGYAVTIGLVRCGRIWFCPECSAAIRRGRTEEVKTGALRWLAAGGTLAVVVLTARHNRTTELDRLSAALWGEPKTDANGAPVLDRSGKPRRTPGAYQTMLTAPAFYGRPEATWTWTLKDGTVKTKVRPAEDGHRHRIGYAGMVRASEVTRSLANGWHPHMNLLVFLGGTVDGTPANGLVTGHFEPGDDALEAWEDWLREFWTETLQKMDPAFEPSKECNERGCKCGGKGHGVMVQIVRSADDAALIEYLTKVQDGKPPADSVAADLDAAGGAALETVRADHKTGRGRKSMTPFQILYRLWDLEVVGTDPKKAEGYGTAEQLRAWWAEYEDAFAGRRAIEWTRGLRRHVQLDGDDSEERDLEFVYEGAAKEPLTGGVVMTSDAHATVVGADAEMEVQAVVVGEFYDSVGDLVGTLGGRASHVRVLTAEELAEVQENLAARVLARREERERQARIAHFEADQAAIERKRRQFVGLLAQLVATQRAQ</sequence>
<organism evidence="2 3">
    <name type="scientific">Streptomyces lannensis</name>
    <dbReference type="NCBI Taxonomy" id="766498"/>
    <lineage>
        <taxon>Bacteria</taxon>
        <taxon>Bacillati</taxon>
        <taxon>Actinomycetota</taxon>
        <taxon>Actinomycetes</taxon>
        <taxon>Kitasatosporales</taxon>
        <taxon>Streptomycetaceae</taxon>
        <taxon>Streptomyces</taxon>
    </lineage>
</organism>
<comment type="caution">
    <text evidence="2">The sequence shown here is derived from an EMBL/GenBank/DDBJ whole genome shotgun (WGS) entry which is preliminary data.</text>
</comment>
<protein>
    <recommendedName>
        <fullName evidence="4">Replication protein</fullName>
    </recommendedName>
</protein>
<evidence type="ECO:0000313" key="2">
    <source>
        <dbReference type="EMBL" id="GAA3909221.1"/>
    </source>
</evidence>
<accession>A0ABP7LWW3</accession>
<dbReference type="EMBL" id="BAAAZA010000082">
    <property type="protein sequence ID" value="GAA3909221.1"/>
    <property type="molecule type" value="Genomic_DNA"/>
</dbReference>
<name>A0ABP7LWW3_9ACTN</name>
<proteinExistence type="predicted"/>
<evidence type="ECO:0000256" key="1">
    <source>
        <dbReference type="SAM" id="MobiDB-lite"/>
    </source>
</evidence>
<gene>
    <name evidence="2" type="ORF">GCM10022207_93450</name>
</gene>